<evidence type="ECO:0000256" key="1">
    <source>
        <dbReference type="SAM" id="MobiDB-lite"/>
    </source>
</evidence>
<name>A0ABW8ZJM5_9BURK</name>
<feature type="region of interest" description="Disordered" evidence="1">
    <location>
        <begin position="53"/>
        <end position="81"/>
    </location>
</feature>
<dbReference type="Proteomes" id="UP001629249">
    <property type="component" value="Unassembled WGS sequence"/>
</dbReference>
<evidence type="ECO:0000313" key="2">
    <source>
        <dbReference type="EMBL" id="MFL9882985.1"/>
    </source>
</evidence>
<gene>
    <name evidence="2" type="ORF">PQR66_08110</name>
</gene>
<sequence length="81" mass="9090">MRTLGWLKAGPRAAGRLETKKAGALFAAYAEFKRGNDRQAFLYKNCPVQSVAGRGKDTRKARENHFEKNANEGEMLFERGT</sequence>
<dbReference type="RefSeq" id="WP_408326655.1">
    <property type="nucleotide sequence ID" value="NZ_JAQQFH010000002.1"/>
</dbReference>
<keyword evidence="3" id="KW-1185">Reference proteome</keyword>
<evidence type="ECO:0000313" key="3">
    <source>
        <dbReference type="Proteomes" id="UP001629249"/>
    </source>
</evidence>
<dbReference type="EMBL" id="JAQQFN010000005">
    <property type="protein sequence ID" value="MFL9882985.1"/>
    <property type="molecule type" value="Genomic_DNA"/>
</dbReference>
<organism evidence="2 3">
    <name type="scientific">Paraburkholderia agricolaris</name>
    <dbReference type="NCBI Taxonomy" id="2152888"/>
    <lineage>
        <taxon>Bacteria</taxon>
        <taxon>Pseudomonadati</taxon>
        <taxon>Pseudomonadota</taxon>
        <taxon>Betaproteobacteria</taxon>
        <taxon>Burkholderiales</taxon>
        <taxon>Burkholderiaceae</taxon>
        <taxon>Paraburkholderia</taxon>
    </lineage>
</organism>
<accession>A0ABW8ZJM5</accession>
<comment type="caution">
    <text evidence="2">The sequence shown here is derived from an EMBL/GenBank/DDBJ whole genome shotgun (WGS) entry which is preliminary data.</text>
</comment>
<proteinExistence type="predicted"/>
<protein>
    <submittedName>
        <fullName evidence="2">Uncharacterized protein</fullName>
    </submittedName>
</protein>
<reference evidence="2 3" key="1">
    <citation type="journal article" date="2024" name="Chem. Sci.">
        <title>Discovery of megapolipeptins by genome mining of a Burkholderiales bacteria collection.</title>
        <authorList>
            <person name="Paulo B.S."/>
            <person name="Recchia M.J.J."/>
            <person name="Lee S."/>
            <person name="Fergusson C.H."/>
            <person name="Romanowski S.B."/>
            <person name="Hernandez A."/>
            <person name="Krull N."/>
            <person name="Liu D.Y."/>
            <person name="Cavanagh H."/>
            <person name="Bos A."/>
            <person name="Gray C.A."/>
            <person name="Murphy B.T."/>
            <person name="Linington R.G."/>
            <person name="Eustaquio A.S."/>
        </authorList>
    </citation>
    <scope>NUCLEOTIDE SEQUENCE [LARGE SCALE GENOMIC DNA]</scope>
    <source>
        <strain evidence="2 3">RL16-012-BIC-B</strain>
    </source>
</reference>
<feature type="compositionally biased region" description="Basic and acidic residues" evidence="1">
    <location>
        <begin position="54"/>
        <end position="81"/>
    </location>
</feature>